<accession>A0A7K1GE13</accession>
<keyword evidence="1" id="KW-0472">Membrane</keyword>
<keyword evidence="1" id="KW-0812">Transmembrane</keyword>
<feature type="transmembrane region" description="Helical" evidence="1">
    <location>
        <begin position="301"/>
        <end position="318"/>
    </location>
</feature>
<feature type="transmembrane region" description="Helical" evidence="1">
    <location>
        <begin position="107"/>
        <end position="134"/>
    </location>
</feature>
<comment type="caution">
    <text evidence="2">The sequence shown here is derived from an EMBL/GenBank/DDBJ whole genome shotgun (WGS) entry which is preliminary data.</text>
</comment>
<evidence type="ECO:0000256" key="1">
    <source>
        <dbReference type="SAM" id="Phobius"/>
    </source>
</evidence>
<feature type="transmembrane region" description="Helical" evidence="1">
    <location>
        <begin position="325"/>
        <end position="344"/>
    </location>
</feature>
<feature type="transmembrane region" description="Helical" evidence="1">
    <location>
        <begin position="7"/>
        <end position="25"/>
    </location>
</feature>
<evidence type="ECO:0000313" key="3">
    <source>
        <dbReference type="Proteomes" id="UP000447545"/>
    </source>
</evidence>
<feature type="transmembrane region" description="Helical" evidence="1">
    <location>
        <begin position="379"/>
        <end position="397"/>
    </location>
</feature>
<dbReference type="Proteomes" id="UP000447545">
    <property type="component" value="Unassembled WGS sequence"/>
</dbReference>
<keyword evidence="3" id="KW-1185">Reference proteome</keyword>
<evidence type="ECO:0000313" key="2">
    <source>
        <dbReference type="EMBL" id="MTE27383.1"/>
    </source>
</evidence>
<feature type="transmembrane region" description="Helical" evidence="1">
    <location>
        <begin position="76"/>
        <end position="95"/>
    </location>
</feature>
<gene>
    <name evidence="2" type="ORF">F1003_10625</name>
</gene>
<name>A0A7K1GE13_9FLAO</name>
<dbReference type="RefSeq" id="WP_155089403.1">
    <property type="nucleotide sequence ID" value="NZ_WJYA01000006.1"/>
</dbReference>
<feature type="transmembrane region" description="Helical" evidence="1">
    <location>
        <begin position="154"/>
        <end position="178"/>
    </location>
</feature>
<reference evidence="2 3" key="1">
    <citation type="submission" date="2019-11" db="EMBL/GenBank/DDBJ databases">
        <title>Winogradskyella ouciana sp. nov., isolated from the hadal seawater of the Mariana Trench.</title>
        <authorList>
            <person name="Liu R."/>
        </authorList>
    </citation>
    <scope>NUCLEOTIDE SEQUENCE [LARGE SCALE GENOMIC DNA]</scope>
    <source>
        <strain evidence="2 3">ZXX205</strain>
    </source>
</reference>
<feature type="transmembrane region" description="Helical" evidence="1">
    <location>
        <begin position="190"/>
        <end position="208"/>
    </location>
</feature>
<evidence type="ECO:0008006" key="4">
    <source>
        <dbReference type="Google" id="ProtNLM"/>
    </source>
</evidence>
<feature type="transmembrane region" description="Helical" evidence="1">
    <location>
        <begin position="350"/>
        <end position="367"/>
    </location>
</feature>
<organism evidence="2 3">
    <name type="scientific">Winogradskyella ouciana</name>
    <dbReference type="NCBI Taxonomy" id="2608631"/>
    <lineage>
        <taxon>Bacteria</taxon>
        <taxon>Pseudomonadati</taxon>
        <taxon>Bacteroidota</taxon>
        <taxon>Flavobacteriia</taxon>
        <taxon>Flavobacteriales</taxon>
        <taxon>Flavobacteriaceae</taxon>
        <taxon>Winogradskyella</taxon>
    </lineage>
</organism>
<keyword evidence="1" id="KW-1133">Transmembrane helix</keyword>
<dbReference type="AlphaFoldDB" id="A0A7K1GE13"/>
<proteinExistence type="predicted"/>
<sequence>MKINLQKFLLAIAILYAILGMYFMYGLPIGAGDEGVFISDLNYINQYGWIEAIKKGISVPHAILVYPLSLVFEPYFALRLLNIILLIVLYCYFLYRNKASLTFFFYLTFFIGTCKVFFIGTNDSLFILCLAIFFNEIHQFNLGKRWKQSLALSVLIVCVFTRALVVMYLPALIICFLFLYKIKGFSKKGYLLPIITFILFMVINVPAIQSNGRLSYDKKNPPENVNVNWAQRQYLAQLLVNEGKLSSHQHPSFKATQEYVDENGEDSLPRTLFEGILFNPKLTLIEFFKDALDIFKYGTRQLGLILIIVLVFLAHNFYKKKIFNFENSIPLALLITIFVFSLVIISFIELRWFVAIFIATIAFYTYLEQTDKISKWISKLNVAVTFLLMIYGFIKIIPLI</sequence>
<protein>
    <recommendedName>
        <fullName evidence="4">Dolichyl-phosphate-mannose-protein mannosyltransferase</fullName>
    </recommendedName>
</protein>
<dbReference type="EMBL" id="WJYA01000006">
    <property type="protein sequence ID" value="MTE27383.1"/>
    <property type="molecule type" value="Genomic_DNA"/>
</dbReference>